<name>A0ABQ6CSB6_9HYPH</name>
<accession>A0ABQ6CSB6</accession>
<proteinExistence type="predicted"/>
<feature type="compositionally biased region" description="Basic and acidic residues" evidence="1">
    <location>
        <begin position="1"/>
        <end position="17"/>
    </location>
</feature>
<dbReference type="EMBL" id="BSPC01000068">
    <property type="protein sequence ID" value="GLS23000.1"/>
    <property type="molecule type" value="Genomic_DNA"/>
</dbReference>
<organism evidence="2 3">
    <name type="scientific">Labrys miyagiensis</name>
    <dbReference type="NCBI Taxonomy" id="346912"/>
    <lineage>
        <taxon>Bacteria</taxon>
        <taxon>Pseudomonadati</taxon>
        <taxon>Pseudomonadota</taxon>
        <taxon>Alphaproteobacteria</taxon>
        <taxon>Hyphomicrobiales</taxon>
        <taxon>Xanthobacteraceae</taxon>
        <taxon>Labrys</taxon>
    </lineage>
</organism>
<keyword evidence="3" id="KW-1185">Reference proteome</keyword>
<dbReference type="RefSeq" id="WP_284315936.1">
    <property type="nucleotide sequence ID" value="NZ_BSPC01000068.1"/>
</dbReference>
<feature type="region of interest" description="Disordered" evidence="1">
    <location>
        <begin position="1"/>
        <end position="105"/>
    </location>
</feature>
<dbReference type="InterPro" id="IPR021327">
    <property type="entry name" value="DUF2934"/>
</dbReference>
<evidence type="ECO:0000313" key="2">
    <source>
        <dbReference type="EMBL" id="GLS23000.1"/>
    </source>
</evidence>
<gene>
    <name evidence="2" type="ORF">GCM10007874_60200</name>
</gene>
<reference evidence="3" key="1">
    <citation type="journal article" date="2019" name="Int. J. Syst. Evol. Microbiol.">
        <title>The Global Catalogue of Microorganisms (GCM) 10K type strain sequencing project: providing services to taxonomists for standard genome sequencing and annotation.</title>
        <authorList>
            <consortium name="The Broad Institute Genomics Platform"/>
            <consortium name="The Broad Institute Genome Sequencing Center for Infectious Disease"/>
            <person name="Wu L."/>
            <person name="Ma J."/>
        </authorList>
    </citation>
    <scope>NUCLEOTIDE SEQUENCE [LARGE SCALE GENOMIC DNA]</scope>
    <source>
        <strain evidence="3">NBRC 101365</strain>
    </source>
</reference>
<comment type="caution">
    <text evidence="2">The sequence shown here is derived from an EMBL/GenBank/DDBJ whole genome shotgun (WGS) entry which is preliminary data.</text>
</comment>
<evidence type="ECO:0000256" key="1">
    <source>
        <dbReference type="SAM" id="MobiDB-lite"/>
    </source>
</evidence>
<evidence type="ECO:0000313" key="3">
    <source>
        <dbReference type="Proteomes" id="UP001156882"/>
    </source>
</evidence>
<dbReference type="Proteomes" id="UP001156882">
    <property type="component" value="Unassembled WGS sequence"/>
</dbReference>
<feature type="compositionally biased region" description="Basic and acidic residues" evidence="1">
    <location>
        <begin position="25"/>
        <end position="38"/>
    </location>
</feature>
<protein>
    <recommendedName>
        <fullName evidence="4">DUF2934 domain-containing protein</fullName>
    </recommendedName>
</protein>
<dbReference type="Pfam" id="PF11154">
    <property type="entry name" value="DUF2934"/>
    <property type="match status" value="1"/>
</dbReference>
<evidence type="ECO:0008006" key="4">
    <source>
        <dbReference type="Google" id="ProtNLM"/>
    </source>
</evidence>
<sequence length="105" mass="11353">MEKSKDERIRERAHQLWEAEGQAHGSHEVHWHRAAREIEEADPSEAPTPEIAGKAGLIENAAATPENGRRGPGSGTRLQRSKKVKMPPVATPAEGVPNAGPKGRP</sequence>